<evidence type="ECO:0000313" key="3">
    <source>
        <dbReference type="Proteomes" id="UP000261520"/>
    </source>
</evidence>
<feature type="chain" id="PRO_5017261581" evidence="1">
    <location>
        <begin position="25"/>
        <end position="96"/>
    </location>
</feature>
<dbReference type="Proteomes" id="UP000261520">
    <property type="component" value="Unplaced"/>
</dbReference>
<feature type="signal peptide" evidence="1">
    <location>
        <begin position="1"/>
        <end position="24"/>
    </location>
</feature>
<keyword evidence="3" id="KW-1185">Reference proteome</keyword>
<organism evidence="2 3">
    <name type="scientific">Periophthalmus magnuspinnatus</name>
    <dbReference type="NCBI Taxonomy" id="409849"/>
    <lineage>
        <taxon>Eukaryota</taxon>
        <taxon>Metazoa</taxon>
        <taxon>Chordata</taxon>
        <taxon>Craniata</taxon>
        <taxon>Vertebrata</taxon>
        <taxon>Euteleostomi</taxon>
        <taxon>Actinopterygii</taxon>
        <taxon>Neopterygii</taxon>
        <taxon>Teleostei</taxon>
        <taxon>Neoteleostei</taxon>
        <taxon>Acanthomorphata</taxon>
        <taxon>Gobiaria</taxon>
        <taxon>Gobiiformes</taxon>
        <taxon>Gobioidei</taxon>
        <taxon>Gobiidae</taxon>
        <taxon>Oxudercinae</taxon>
        <taxon>Periophthalmus</taxon>
    </lineage>
</organism>
<dbReference type="Ensembl" id="ENSPMGT00000017017.1">
    <property type="protein sequence ID" value="ENSPMGP00000015950.1"/>
    <property type="gene ID" value="ENSPMGG00000013083.1"/>
</dbReference>
<evidence type="ECO:0000313" key="2">
    <source>
        <dbReference type="Ensembl" id="ENSPMGP00000015950.1"/>
    </source>
</evidence>
<sequence length="96" mass="10377">CTCLWLLSALLGLLFPSWPSSDNANDPQRDCGCRLTPGLAWVCAGEMIRPEHAAVGWGGVSGVWVWGARKHTKGVEGEQRRRDVAPGCLHVLPVSL</sequence>
<protein>
    <submittedName>
        <fullName evidence="2">Uncharacterized protein</fullName>
    </submittedName>
</protein>
<proteinExistence type="predicted"/>
<reference evidence="2" key="2">
    <citation type="submission" date="2025-09" db="UniProtKB">
        <authorList>
            <consortium name="Ensembl"/>
        </authorList>
    </citation>
    <scope>IDENTIFICATION</scope>
</reference>
<name>A0A3B4AH00_9GOBI</name>
<evidence type="ECO:0000256" key="1">
    <source>
        <dbReference type="SAM" id="SignalP"/>
    </source>
</evidence>
<accession>A0A3B4AH00</accession>
<keyword evidence="1" id="KW-0732">Signal</keyword>
<reference evidence="2" key="1">
    <citation type="submission" date="2025-08" db="UniProtKB">
        <authorList>
            <consortium name="Ensembl"/>
        </authorList>
    </citation>
    <scope>IDENTIFICATION</scope>
</reference>
<dbReference type="AlphaFoldDB" id="A0A3B4AH00"/>